<evidence type="ECO:0000313" key="5">
    <source>
        <dbReference type="Proteomes" id="UP001187531"/>
    </source>
</evidence>
<dbReference type="GO" id="GO:0008010">
    <property type="term" value="F:structural constituent of chitin-based larval cuticle"/>
    <property type="evidence" value="ECO:0007669"/>
    <property type="project" value="TreeGrafter"/>
</dbReference>
<dbReference type="EMBL" id="JAVRJZ010000012">
    <property type="protein sequence ID" value="KAK2716200.1"/>
    <property type="molecule type" value="Genomic_DNA"/>
</dbReference>
<keyword evidence="1 2" id="KW-0193">Cuticle</keyword>
<feature type="chain" id="PRO_5041664858" evidence="3">
    <location>
        <begin position="16"/>
        <end position="128"/>
    </location>
</feature>
<dbReference type="Pfam" id="PF00379">
    <property type="entry name" value="Chitin_bind_4"/>
    <property type="match status" value="1"/>
</dbReference>
<organism evidence="4 5">
    <name type="scientific">Artemia franciscana</name>
    <name type="common">Brine shrimp</name>
    <name type="synonym">Artemia sanfranciscana</name>
    <dbReference type="NCBI Taxonomy" id="6661"/>
    <lineage>
        <taxon>Eukaryota</taxon>
        <taxon>Metazoa</taxon>
        <taxon>Ecdysozoa</taxon>
        <taxon>Arthropoda</taxon>
        <taxon>Crustacea</taxon>
        <taxon>Branchiopoda</taxon>
        <taxon>Anostraca</taxon>
        <taxon>Artemiidae</taxon>
        <taxon>Artemia</taxon>
    </lineage>
</organism>
<dbReference type="GO" id="GO:0062129">
    <property type="term" value="C:chitin-based extracellular matrix"/>
    <property type="evidence" value="ECO:0007669"/>
    <property type="project" value="TreeGrafter"/>
</dbReference>
<evidence type="ECO:0000256" key="2">
    <source>
        <dbReference type="PROSITE-ProRule" id="PRU00497"/>
    </source>
</evidence>
<feature type="signal peptide" evidence="3">
    <location>
        <begin position="1"/>
        <end position="15"/>
    </location>
</feature>
<sequence length="128" mass="13822">MKYIYLATFIALALARPEGDREREAELVRETPLEIDVESGAYKFGFETSNGISRDESGRIVEVGEEKGQMSEGKVTYTAPDGTIVTLTYIADENGFVPAGDHLPVPPAVPDHIVQLLADLAAAATKKV</sequence>
<dbReference type="InterPro" id="IPR000618">
    <property type="entry name" value="Insect_cuticle"/>
</dbReference>
<reference evidence="4" key="1">
    <citation type="submission" date="2023-07" db="EMBL/GenBank/DDBJ databases">
        <title>Chromosome-level genome assembly of Artemia franciscana.</title>
        <authorList>
            <person name="Jo E."/>
        </authorList>
    </citation>
    <scope>NUCLEOTIDE SEQUENCE</scope>
    <source>
        <tissue evidence="4">Whole body</tissue>
    </source>
</reference>
<protein>
    <submittedName>
        <fullName evidence="4">Uncharacterized protein</fullName>
    </submittedName>
</protein>
<comment type="caution">
    <text evidence="4">The sequence shown here is derived from an EMBL/GenBank/DDBJ whole genome shotgun (WGS) entry which is preliminary data.</text>
</comment>
<evidence type="ECO:0000256" key="1">
    <source>
        <dbReference type="ARBA" id="ARBA00022460"/>
    </source>
</evidence>
<accession>A0AA88HQT0</accession>
<dbReference type="PANTHER" id="PTHR10380">
    <property type="entry name" value="CUTICLE PROTEIN"/>
    <property type="match status" value="1"/>
</dbReference>
<dbReference type="InterPro" id="IPR031311">
    <property type="entry name" value="CHIT_BIND_RR_consensus"/>
</dbReference>
<evidence type="ECO:0000313" key="4">
    <source>
        <dbReference type="EMBL" id="KAK2716200.1"/>
    </source>
</evidence>
<proteinExistence type="predicted"/>
<keyword evidence="5" id="KW-1185">Reference proteome</keyword>
<dbReference type="InterPro" id="IPR050468">
    <property type="entry name" value="Cuticle_Struct_Prot"/>
</dbReference>
<dbReference type="Proteomes" id="UP001187531">
    <property type="component" value="Unassembled WGS sequence"/>
</dbReference>
<dbReference type="PROSITE" id="PS00233">
    <property type="entry name" value="CHIT_BIND_RR_1"/>
    <property type="match status" value="1"/>
</dbReference>
<gene>
    <name evidence="4" type="ORF">QYM36_010691</name>
</gene>
<name>A0AA88HQT0_ARTSF</name>
<dbReference type="PROSITE" id="PS51155">
    <property type="entry name" value="CHIT_BIND_RR_2"/>
    <property type="match status" value="1"/>
</dbReference>
<dbReference type="AlphaFoldDB" id="A0AA88HQT0"/>
<keyword evidence="3" id="KW-0732">Signal</keyword>
<dbReference type="PRINTS" id="PR00947">
    <property type="entry name" value="CUTICLE"/>
</dbReference>
<evidence type="ECO:0000256" key="3">
    <source>
        <dbReference type="SAM" id="SignalP"/>
    </source>
</evidence>
<dbReference type="PANTHER" id="PTHR10380:SF173">
    <property type="entry name" value="CUTICULAR PROTEIN 47EF, ISOFORM C-RELATED"/>
    <property type="match status" value="1"/>
</dbReference>